<comment type="caution">
    <text evidence="2">The sequence shown here is derived from an EMBL/GenBank/DDBJ whole genome shotgun (WGS) entry which is preliminary data.</text>
</comment>
<dbReference type="Proteomes" id="UP000807306">
    <property type="component" value="Unassembled WGS sequence"/>
</dbReference>
<name>A0A9P6EQD8_9AGAR</name>
<organism evidence="2 3">
    <name type="scientific">Crepidotus variabilis</name>
    <dbReference type="NCBI Taxonomy" id="179855"/>
    <lineage>
        <taxon>Eukaryota</taxon>
        <taxon>Fungi</taxon>
        <taxon>Dikarya</taxon>
        <taxon>Basidiomycota</taxon>
        <taxon>Agaricomycotina</taxon>
        <taxon>Agaricomycetes</taxon>
        <taxon>Agaricomycetidae</taxon>
        <taxon>Agaricales</taxon>
        <taxon>Agaricineae</taxon>
        <taxon>Crepidotaceae</taxon>
        <taxon>Crepidotus</taxon>
    </lineage>
</organism>
<feature type="compositionally biased region" description="Low complexity" evidence="1">
    <location>
        <begin position="137"/>
        <end position="150"/>
    </location>
</feature>
<dbReference type="OrthoDB" id="2596481at2759"/>
<gene>
    <name evidence="2" type="ORF">CPB83DRAFT_866938</name>
</gene>
<feature type="compositionally biased region" description="Low complexity" evidence="1">
    <location>
        <begin position="14"/>
        <end position="32"/>
    </location>
</feature>
<accession>A0A9P6EQD8</accession>
<keyword evidence="3" id="KW-1185">Reference proteome</keyword>
<protein>
    <submittedName>
        <fullName evidence="2">Uncharacterized protein</fullName>
    </submittedName>
</protein>
<feature type="region of interest" description="Disordered" evidence="1">
    <location>
        <begin position="1"/>
        <end position="74"/>
    </location>
</feature>
<proteinExistence type="predicted"/>
<dbReference type="EMBL" id="MU157828">
    <property type="protein sequence ID" value="KAF9533460.1"/>
    <property type="molecule type" value="Genomic_DNA"/>
</dbReference>
<feature type="region of interest" description="Disordered" evidence="1">
    <location>
        <begin position="120"/>
        <end position="175"/>
    </location>
</feature>
<evidence type="ECO:0000256" key="1">
    <source>
        <dbReference type="SAM" id="MobiDB-lite"/>
    </source>
</evidence>
<evidence type="ECO:0000313" key="3">
    <source>
        <dbReference type="Proteomes" id="UP000807306"/>
    </source>
</evidence>
<reference evidence="2" key="1">
    <citation type="submission" date="2020-11" db="EMBL/GenBank/DDBJ databases">
        <authorList>
            <consortium name="DOE Joint Genome Institute"/>
            <person name="Ahrendt S."/>
            <person name="Riley R."/>
            <person name="Andreopoulos W."/>
            <person name="Labutti K."/>
            <person name="Pangilinan J."/>
            <person name="Ruiz-Duenas F.J."/>
            <person name="Barrasa J.M."/>
            <person name="Sanchez-Garcia M."/>
            <person name="Camarero S."/>
            <person name="Miyauchi S."/>
            <person name="Serrano A."/>
            <person name="Linde D."/>
            <person name="Babiker R."/>
            <person name="Drula E."/>
            <person name="Ayuso-Fernandez I."/>
            <person name="Pacheco R."/>
            <person name="Padilla G."/>
            <person name="Ferreira P."/>
            <person name="Barriuso J."/>
            <person name="Kellner H."/>
            <person name="Castanera R."/>
            <person name="Alfaro M."/>
            <person name="Ramirez L."/>
            <person name="Pisabarro A.G."/>
            <person name="Kuo A."/>
            <person name="Tritt A."/>
            <person name="Lipzen A."/>
            <person name="He G."/>
            <person name="Yan M."/>
            <person name="Ng V."/>
            <person name="Cullen D."/>
            <person name="Martin F."/>
            <person name="Rosso M.-N."/>
            <person name="Henrissat B."/>
            <person name="Hibbett D."/>
            <person name="Martinez A.T."/>
            <person name="Grigoriev I.V."/>
        </authorList>
    </citation>
    <scope>NUCLEOTIDE SEQUENCE</scope>
    <source>
        <strain evidence="2">CBS 506.95</strain>
    </source>
</reference>
<sequence length="321" mass="34366">MPSGDDTDDQIVWSLSDSETSSTGSSAPSGDSVASDDFVLLSPSIPASGRTTVLGGSIPRPRTTTMQGSQLHTPVTSSNLTSLEAQMATMSINAQQDKSARKLAKKELKKSKVVDPATLARRKAAKKSRKEKKKAKAAQAAEATATAAYPSPAPSPKKEKIKSPPNSPSKAVVKATGLGSRPIVDDISDRQSVVSEQDSTVSPTLYEEASTFISRFLSNPDAKNDSVCRLTLLQSLIIELGLGSSNLPASLKSAKTFLKSRAFLNIKEYLAVREQGPEAVQKAMYPSRSALIKNIRKPTNRVPLQWVKAHGLQVLLVGWMH</sequence>
<dbReference type="AlphaFoldDB" id="A0A9P6EQD8"/>
<feature type="compositionally biased region" description="Polar residues" evidence="1">
    <location>
        <begin position="62"/>
        <end position="74"/>
    </location>
</feature>
<evidence type="ECO:0000313" key="2">
    <source>
        <dbReference type="EMBL" id="KAF9533460.1"/>
    </source>
</evidence>
<feature type="compositionally biased region" description="Basic residues" evidence="1">
    <location>
        <begin position="120"/>
        <end position="136"/>
    </location>
</feature>